<protein>
    <submittedName>
        <fullName evidence="1">Uncharacterized protein</fullName>
    </submittedName>
</protein>
<name>A0A2P2QEC3_RHIMU</name>
<accession>A0A2P2QEC3</accession>
<reference evidence="1" key="1">
    <citation type="submission" date="2018-02" db="EMBL/GenBank/DDBJ databases">
        <title>Rhizophora mucronata_Transcriptome.</title>
        <authorList>
            <person name="Meera S.P."/>
            <person name="Sreeshan A."/>
            <person name="Augustine A."/>
        </authorList>
    </citation>
    <scope>NUCLEOTIDE SEQUENCE</scope>
    <source>
        <tissue evidence="1">Leaf</tissue>
    </source>
</reference>
<organism evidence="1">
    <name type="scientific">Rhizophora mucronata</name>
    <name type="common">Asiatic mangrove</name>
    <dbReference type="NCBI Taxonomy" id="61149"/>
    <lineage>
        <taxon>Eukaryota</taxon>
        <taxon>Viridiplantae</taxon>
        <taxon>Streptophyta</taxon>
        <taxon>Embryophyta</taxon>
        <taxon>Tracheophyta</taxon>
        <taxon>Spermatophyta</taxon>
        <taxon>Magnoliopsida</taxon>
        <taxon>eudicotyledons</taxon>
        <taxon>Gunneridae</taxon>
        <taxon>Pentapetalae</taxon>
        <taxon>rosids</taxon>
        <taxon>fabids</taxon>
        <taxon>Malpighiales</taxon>
        <taxon>Rhizophoraceae</taxon>
        <taxon>Rhizophora</taxon>
    </lineage>
</organism>
<evidence type="ECO:0000313" key="1">
    <source>
        <dbReference type="EMBL" id="MBX65254.1"/>
    </source>
</evidence>
<dbReference type="AlphaFoldDB" id="A0A2P2QEC3"/>
<sequence>MNLMFCSCPIPLSVLFSRCKRGLVLSTACISQKFVASFAYAKKCLSINLTWFDSFSP</sequence>
<proteinExistence type="predicted"/>
<dbReference type="EMBL" id="GGEC01084770">
    <property type="protein sequence ID" value="MBX65254.1"/>
    <property type="molecule type" value="Transcribed_RNA"/>
</dbReference>